<dbReference type="Proteomes" id="UP000286045">
    <property type="component" value="Unassembled WGS sequence"/>
</dbReference>
<evidence type="ECO:0000313" key="2">
    <source>
        <dbReference type="EMBL" id="RWA03611.1"/>
    </source>
</evidence>
<reference evidence="2 3" key="1">
    <citation type="submission" date="2018-12" db="EMBL/GenBank/DDBJ databases">
        <title>Draft genome sequence of Xylaria grammica IHI A82.</title>
        <authorList>
            <person name="Buettner E."/>
            <person name="Kellner H."/>
        </authorList>
    </citation>
    <scope>NUCLEOTIDE SEQUENCE [LARGE SCALE GENOMIC DNA]</scope>
    <source>
        <strain evidence="2 3">IHI A82</strain>
    </source>
</reference>
<feature type="non-terminal residue" evidence="2">
    <location>
        <position position="275"/>
    </location>
</feature>
<keyword evidence="3" id="KW-1185">Reference proteome</keyword>
<proteinExistence type="predicted"/>
<dbReference type="AlphaFoldDB" id="A0A439CN65"/>
<protein>
    <submittedName>
        <fullName evidence="2">Uncharacterized protein</fullName>
    </submittedName>
</protein>
<accession>A0A439CN65</accession>
<feature type="region of interest" description="Disordered" evidence="1">
    <location>
        <begin position="1"/>
        <end position="33"/>
    </location>
</feature>
<gene>
    <name evidence="2" type="ORF">EKO27_g11488</name>
</gene>
<evidence type="ECO:0000313" key="3">
    <source>
        <dbReference type="Proteomes" id="UP000286045"/>
    </source>
</evidence>
<sequence>MAANRVPDPVTTNLKRKASRWQTLPPPGTDDAQADSGKYSLLLFLRDLDASPGKWDEFIASLQDSPGAIDEKSTMAALLQAAQETQIVTQDYLVDSDIRGRDPKRRRLDLYGNQAAGAQMAEFDELINLARTVWTDPDNLRDLLGELYMANLGVLPGDPNYTLDKIFGMARHWGEVSIVHESNVLLDATVVQFLPAGGVGFNAQDRLIFQELYLLTPEEGRQLVEFTGAATGLRIGLPQVFDFCVNFINAYMDWRVRVLESARKQTLGNQTYRTA</sequence>
<comment type="caution">
    <text evidence="2">The sequence shown here is derived from an EMBL/GenBank/DDBJ whole genome shotgun (WGS) entry which is preliminary data.</text>
</comment>
<organism evidence="2 3">
    <name type="scientific">Xylaria grammica</name>
    <dbReference type="NCBI Taxonomy" id="363999"/>
    <lineage>
        <taxon>Eukaryota</taxon>
        <taxon>Fungi</taxon>
        <taxon>Dikarya</taxon>
        <taxon>Ascomycota</taxon>
        <taxon>Pezizomycotina</taxon>
        <taxon>Sordariomycetes</taxon>
        <taxon>Xylariomycetidae</taxon>
        <taxon>Xylariales</taxon>
        <taxon>Xylariaceae</taxon>
        <taxon>Xylaria</taxon>
    </lineage>
</organism>
<name>A0A439CN65_9PEZI</name>
<evidence type="ECO:0000256" key="1">
    <source>
        <dbReference type="SAM" id="MobiDB-lite"/>
    </source>
</evidence>
<dbReference type="EMBL" id="RYZI01000740">
    <property type="protein sequence ID" value="RWA03611.1"/>
    <property type="molecule type" value="Genomic_DNA"/>
</dbReference>